<dbReference type="Gene3D" id="3.40.605.10">
    <property type="entry name" value="Aldehyde Dehydrogenase, Chain A, domain 1"/>
    <property type="match status" value="1"/>
</dbReference>
<dbReference type="EC" id="1.2.1.41" evidence="7"/>
<proteinExistence type="inferred from homology"/>
<evidence type="ECO:0000256" key="1">
    <source>
        <dbReference type="ARBA" id="ARBA00004985"/>
    </source>
</evidence>
<dbReference type="PROSITE" id="PS01223">
    <property type="entry name" value="PROA"/>
    <property type="match status" value="1"/>
</dbReference>
<evidence type="ECO:0000256" key="7">
    <source>
        <dbReference type="HAMAP-Rule" id="MF_00412"/>
    </source>
</evidence>
<dbReference type="NCBIfam" id="TIGR00407">
    <property type="entry name" value="proA"/>
    <property type="match status" value="1"/>
</dbReference>
<evidence type="ECO:0000259" key="8">
    <source>
        <dbReference type="Pfam" id="PF00171"/>
    </source>
</evidence>
<comment type="caution">
    <text evidence="9">The sequence shown here is derived from an EMBL/GenBank/DDBJ whole genome shotgun (WGS) entry which is preliminary data.</text>
</comment>
<accession>A0ABS4GWK3</accession>
<keyword evidence="2 7" id="KW-0028">Amino-acid biosynthesis</keyword>
<reference evidence="9 10" key="1">
    <citation type="submission" date="2021-03" db="EMBL/GenBank/DDBJ databases">
        <title>Genomic Encyclopedia of Type Strains, Phase IV (KMG-IV): sequencing the most valuable type-strain genomes for metagenomic binning, comparative biology and taxonomic classification.</title>
        <authorList>
            <person name="Goeker M."/>
        </authorList>
    </citation>
    <scope>NUCLEOTIDE SEQUENCE [LARGE SCALE GENOMIC DNA]</scope>
    <source>
        <strain evidence="9 10">DSM 24738</strain>
    </source>
</reference>
<name>A0ABS4GWK3_9BACL</name>
<dbReference type="Gene3D" id="3.40.309.10">
    <property type="entry name" value="Aldehyde Dehydrogenase, Chain A, domain 2"/>
    <property type="match status" value="1"/>
</dbReference>
<evidence type="ECO:0000313" key="9">
    <source>
        <dbReference type="EMBL" id="MBP1934653.1"/>
    </source>
</evidence>
<dbReference type="InterPro" id="IPR016163">
    <property type="entry name" value="Ald_DH_C"/>
</dbReference>
<dbReference type="InterPro" id="IPR016161">
    <property type="entry name" value="Ald_DH/histidinol_DH"/>
</dbReference>
<evidence type="ECO:0000256" key="6">
    <source>
        <dbReference type="ARBA" id="ARBA00049024"/>
    </source>
</evidence>
<comment type="function">
    <text evidence="7">Catalyzes the NADPH-dependent reduction of L-glutamate 5-phosphate into L-glutamate 5-semialdehyde and phosphate. The product spontaneously undergoes cyclization to form 1-pyrroline-5-carboxylate.</text>
</comment>
<keyword evidence="7" id="KW-0963">Cytoplasm</keyword>
<comment type="similarity">
    <text evidence="7">Belongs to the gamma-glutamyl phosphate reductase family.</text>
</comment>
<dbReference type="PANTHER" id="PTHR11063">
    <property type="entry name" value="GLUTAMATE SEMIALDEHYDE DEHYDROGENASE"/>
    <property type="match status" value="1"/>
</dbReference>
<feature type="domain" description="Aldehyde dehydrogenase" evidence="8">
    <location>
        <begin position="9"/>
        <end position="288"/>
    </location>
</feature>
<comment type="catalytic activity">
    <reaction evidence="6 7">
        <text>L-glutamate 5-semialdehyde + phosphate + NADP(+) = L-glutamyl 5-phosphate + NADPH + H(+)</text>
        <dbReference type="Rhea" id="RHEA:19541"/>
        <dbReference type="ChEBI" id="CHEBI:15378"/>
        <dbReference type="ChEBI" id="CHEBI:43474"/>
        <dbReference type="ChEBI" id="CHEBI:57783"/>
        <dbReference type="ChEBI" id="CHEBI:58066"/>
        <dbReference type="ChEBI" id="CHEBI:58274"/>
        <dbReference type="ChEBI" id="CHEBI:58349"/>
        <dbReference type="EC" id="1.2.1.41"/>
    </reaction>
</comment>
<keyword evidence="3 7" id="KW-0641">Proline biosynthesis</keyword>
<dbReference type="InterPro" id="IPR020593">
    <property type="entry name" value="G-glutamylP_reductase_CS"/>
</dbReference>
<dbReference type="RefSeq" id="WP_209812636.1">
    <property type="nucleotide sequence ID" value="NZ_JAGGKT010000024.1"/>
</dbReference>
<evidence type="ECO:0000313" key="10">
    <source>
        <dbReference type="Proteomes" id="UP001519343"/>
    </source>
</evidence>
<keyword evidence="10" id="KW-1185">Reference proteome</keyword>
<comment type="pathway">
    <text evidence="1 7">Amino-acid biosynthesis; L-proline biosynthesis; L-glutamate 5-semialdehyde from L-glutamate: step 2/2.</text>
</comment>
<dbReference type="CDD" id="cd07079">
    <property type="entry name" value="ALDH_F18-19_ProA-GPR"/>
    <property type="match status" value="1"/>
</dbReference>
<evidence type="ECO:0000256" key="4">
    <source>
        <dbReference type="ARBA" id="ARBA00022857"/>
    </source>
</evidence>
<dbReference type="InterPro" id="IPR016162">
    <property type="entry name" value="Ald_DH_N"/>
</dbReference>
<comment type="subcellular location">
    <subcellularLocation>
        <location evidence="7">Cytoplasm</location>
    </subcellularLocation>
</comment>
<protein>
    <recommendedName>
        <fullName evidence="7">Gamma-glutamyl phosphate reductase</fullName>
        <shortName evidence="7">GPR</shortName>
        <ecNumber evidence="7">1.2.1.41</ecNumber>
    </recommendedName>
    <alternativeName>
        <fullName evidence="7">Glutamate-5-semialdehyde dehydrogenase</fullName>
    </alternativeName>
    <alternativeName>
        <fullName evidence="7">Glutamyl-gamma-semialdehyde dehydrogenase</fullName>
        <shortName evidence="7">GSA dehydrogenase</shortName>
    </alternativeName>
</protein>
<dbReference type="InterPro" id="IPR015590">
    <property type="entry name" value="Aldehyde_DH_dom"/>
</dbReference>
<organism evidence="9 10">
    <name type="scientific">Ammoniphilus resinae</name>
    <dbReference type="NCBI Taxonomy" id="861532"/>
    <lineage>
        <taxon>Bacteria</taxon>
        <taxon>Bacillati</taxon>
        <taxon>Bacillota</taxon>
        <taxon>Bacilli</taxon>
        <taxon>Bacillales</taxon>
        <taxon>Paenibacillaceae</taxon>
        <taxon>Aneurinibacillus group</taxon>
        <taxon>Ammoniphilus</taxon>
    </lineage>
</organism>
<gene>
    <name evidence="7" type="primary">proA</name>
    <name evidence="9" type="ORF">J2Z37_004673</name>
</gene>
<keyword evidence="5 7" id="KW-0560">Oxidoreductase</keyword>
<dbReference type="InterPro" id="IPR000965">
    <property type="entry name" value="GPR_dom"/>
</dbReference>
<dbReference type="SUPFAM" id="SSF53720">
    <property type="entry name" value="ALDH-like"/>
    <property type="match status" value="1"/>
</dbReference>
<dbReference type="HAMAP" id="MF_00412">
    <property type="entry name" value="ProA"/>
    <property type="match status" value="1"/>
</dbReference>
<dbReference type="InterPro" id="IPR012134">
    <property type="entry name" value="Glu-5-SA_DH"/>
</dbReference>
<dbReference type="PIRSF" id="PIRSF000151">
    <property type="entry name" value="GPR"/>
    <property type="match status" value="1"/>
</dbReference>
<sequence>MNELITKGKSAKKAAKELAKLSTEQKNQVLSAMADKLISQTGFLLQENEKDMEAGRKHGTPTAILDRLALNPQRILDMAEGIRQIIELTDPIGETIESFSRPNGLQIEKVRVPLGVVGIIYEARPNVTVDAAALCLKTGNAAFLRGSSSAIHSNMAITRLIQSVLENHQLPVGCVQLLEDTSRETSDQMLRLNEYLDVLIPRGGAGLISHVVQNASVPVLETGAGNCHVYIDDKADLDKAIRITINAKTQRPSVCNTIETLLIHQDWANRHLKEIVSALEEHKVQIKASEKARTQLPHLAAATEEDWATEFLDLIIALRVVKNLDEAIEHIEQYGSGHSECIITENQVAAQRFLREIDAAAVYHNASTRFTDGFEFGFGAEIGISTQKLHARGPMGLTALTSYKYLLHGQGQIRG</sequence>
<dbReference type="Pfam" id="PF00171">
    <property type="entry name" value="Aldedh"/>
    <property type="match status" value="1"/>
</dbReference>
<dbReference type="GO" id="GO:0004350">
    <property type="term" value="F:glutamate-5-semialdehyde dehydrogenase activity"/>
    <property type="evidence" value="ECO:0007669"/>
    <property type="project" value="UniProtKB-EC"/>
</dbReference>
<dbReference type="EMBL" id="JAGGKT010000024">
    <property type="protein sequence ID" value="MBP1934653.1"/>
    <property type="molecule type" value="Genomic_DNA"/>
</dbReference>
<evidence type="ECO:0000256" key="2">
    <source>
        <dbReference type="ARBA" id="ARBA00022605"/>
    </source>
</evidence>
<dbReference type="Proteomes" id="UP001519343">
    <property type="component" value="Unassembled WGS sequence"/>
</dbReference>
<evidence type="ECO:0000256" key="3">
    <source>
        <dbReference type="ARBA" id="ARBA00022650"/>
    </source>
</evidence>
<evidence type="ECO:0000256" key="5">
    <source>
        <dbReference type="ARBA" id="ARBA00023002"/>
    </source>
</evidence>
<dbReference type="PANTHER" id="PTHR11063:SF8">
    <property type="entry name" value="DELTA-1-PYRROLINE-5-CARBOXYLATE SYNTHASE"/>
    <property type="match status" value="1"/>
</dbReference>
<keyword evidence="4 7" id="KW-0521">NADP</keyword>
<dbReference type="NCBIfam" id="NF001221">
    <property type="entry name" value="PRK00197.1"/>
    <property type="match status" value="1"/>
</dbReference>